<dbReference type="SMART" id="SM01118">
    <property type="entry name" value="CYTH"/>
    <property type="match status" value="1"/>
</dbReference>
<dbReference type="InterPro" id="IPR023577">
    <property type="entry name" value="CYTH_domain"/>
</dbReference>
<dbReference type="InterPro" id="IPR033469">
    <property type="entry name" value="CYTH-like_dom_sf"/>
</dbReference>
<evidence type="ECO:0000313" key="2">
    <source>
        <dbReference type="EMBL" id="ASJ04293.1"/>
    </source>
</evidence>
<dbReference type="CDD" id="cd07890">
    <property type="entry name" value="CYTH-like_AC_IV-like"/>
    <property type="match status" value="1"/>
</dbReference>
<evidence type="ECO:0000259" key="1">
    <source>
        <dbReference type="PROSITE" id="PS51707"/>
    </source>
</evidence>
<evidence type="ECO:0000313" key="3">
    <source>
        <dbReference type="Proteomes" id="UP000250272"/>
    </source>
</evidence>
<dbReference type="AlphaFoldDB" id="A0A2Z2MF71"/>
<dbReference type="GeneID" id="33325612"/>
<dbReference type="OrthoDB" id="46040at2157"/>
<organism evidence="2 3">
    <name type="scientific">Thermococcus barossii</name>
    <dbReference type="NCBI Taxonomy" id="54077"/>
    <lineage>
        <taxon>Archaea</taxon>
        <taxon>Methanobacteriati</taxon>
        <taxon>Methanobacteriota</taxon>
        <taxon>Thermococci</taxon>
        <taxon>Thermococcales</taxon>
        <taxon>Thermococcaceae</taxon>
        <taxon>Thermococcus</taxon>
    </lineage>
</organism>
<accession>A0A2Z2MF71</accession>
<dbReference type="Gene3D" id="2.40.320.10">
    <property type="entry name" value="Hypothetical Protein Pfu-838710-001"/>
    <property type="match status" value="1"/>
</dbReference>
<name>A0A2Z2MF71_9EURY</name>
<keyword evidence="3" id="KW-1185">Reference proteome</keyword>
<dbReference type="EMBL" id="CP015101">
    <property type="protein sequence ID" value="ASJ04293.1"/>
    <property type="molecule type" value="Genomic_DNA"/>
</dbReference>
<dbReference type="SUPFAM" id="SSF55154">
    <property type="entry name" value="CYTH-like phosphatases"/>
    <property type="match status" value="1"/>
</dbReference>
<gene>
    <name evidence="2" type="ORF">A3L01_02540</name>
</gene>
<reference evidence="2 3" key="1">
    <citation type="submission" date="2016-04" db="EMBL/GenBank/DDBJ databases">
        <title>Complete genome sequence of Thermococcus barossii type strain SHCK-94.</title>
        <authorList>
            <person name="Oger P.M."/>
        </authorList>
    </citation>
    <scope>NUCLEOTIDE SEQUENCE [LARGE SCALE GENOMIC DNA]</scope>
    <source>
        <strain evidence="2 3">SHCK-94</strain>
    </source>
</reference>
<dbReference type="KEGG" id="tbs:A3L01_02540"/>
<dbReference type="PANTHER" id="PTHR21028:SF2">
    <property type="entry name" value="CYTH DOMAIN-CONTAINING PROTEIN"/>
    <property type="match status" value="1"/>
</dbReference>
<dbReference type="PANTHER" id="PTHR21028">
    <property type="entry name" value="SI:CH211-156B7.4"/>
    <property type="match status" value="1"/>
</dbReference>
<sequence length="184" mass="21906">MIEVEVKGYADESVFERVRENFKLIRKEYHEDTYFRHPCRDFAETDEALRIRIRRFNGHFEAFLTYKGPKIDRNSKTRKEIEVPISDPDKHTEILRNLGFEEVLTIEKTREKYYVDKGIIIDLDEVNGLGKFIEIEALADREEIVEETVKILHEILESLGVERFERRSYLELMLEREVEHGKAG</sequence>
<feature type="domain" description="CYTH" evidence="1">
    <location>
        <begin position="1"/>
        <end position="175"/>
    </location>
</feature>
<proteinExistence type="predicted"/>
<dbReference type="NCBIfam" id="TIGR00318">
    <property type="entry name" value="cyaB"/>
    <property type="match status" value="1"/>
</dbReference>
<dbReference type="PROSITE" id="PS51707">
    <property type="entry name" value="CYTH"/>
    <property type="match status" value="1"/>
</dbReference>
<dbReference type="Pfam" id="PF01928">
    <property type="entry name" value="CYTH"/>
    <property type="match status" value="1"/>
</dbReference>
<dbReference type="RefSeq" id="WP_088864322.1">
    <property type="nucleotide sequence ID" value="NZ_CP015101.1"/>
</dbReference>
<dbReference type="InterPro" id="IPR008173">
    <property type="entry name" value="Adenylyl_cyclase_CyaB"/>
</dbReference>
<protein>
    <submittedName>
        <fullName evidence="2">Adenylate cyclase</fullName>
    </submittedName>
</protein>
<dbReference type="Proteomes" id="UP000250272">
    <property type="component" value="Chromosome"/>
</dbReference>